<keyword evidence="10" id="KW-1185">Reference proteome</keyword>
<evidence type="ECO:0000313" key="10">
    <source>
        <dbReference type="Proteomes" id="UP000823388"/>
    </source>
</evidence>
<dbReference type="GO" id="GO:0030150">
    <property type="term" value="P:protein import into mitochondrial matrix"/>
    <property type="evidence" value="ECO:0007669"/>
    <property type="project" value="TreeGrafter"/>
</dbReference>
<evidence type="ECO:0000313" key="9">
    <source>
        <dbReference type="EMBL" id="KAG2617314.1"/>
    </source>
</evidence>
<evidence type="ECO:0000256" key="4">
    <source>
        <dbReference type="ARBA" id="ARBA00022792"/>
    </source>
</evidence>
<name>A0A8T0U9F9_PANVG</name>
<dbReference type="GO" id="GO:0008320">
    <property type="term" value="F:protein transmembrane transporter activity"/>
    <property type="evidence" value="ECO:0007669"/>
    <property type="project" value="TreeGrafter"/>
</dbReference>
<dbReference type="PANTHER" id="PTHR10485">
    <property type="entry name" value="MITOCHONDRIAL IMPORT INNER MEMBRANE TRANSLOCASE SUBUNIT TIM-17"/>
    <property type="match status" value="1"/>
</dbReference>
<protein>
    <submittedName>
        <fullName evidence="9">Uncharacterized protein</fullName>
    </submittedName>
</protein>
<dbReference type="PANTHER" id="PTHR10485:SF24">
    <property type="entry name" value="MITOCHONDRIAL IMPORT INNER MEMBRANE TRANSLOCASE SUBUNIT TIM22"/>
    <property type="match status" value="1"/>
</dbReference>
<gene>
    <name evidence="9" type="ORF">PVAP13_3NG179970</name>
</gene>
<comment type="caution">
    <text evidence="9">The sequence shown here is derived from an EMBL/GenBank/DDBJ whole genome shotgun (WGS) entry which is preliminary data.</text>
</comment>
<dbReference type="Pfam" id="PF02466">
    <property type="entry name" value="Tim17"/>
    <property type="match status" value="1"/>
</dbReference>
<keyword evidence="4" id="KW-0999">Mitochondrion inner membrane</keyword>
<evidence type="ECO:0000256" key="8">
    <source>
        <dbReference type="SAM" id="Phobius"/>
    </source>
</evidence>
<keyword evidence="5 8" id="KW-1133">Transmembrane helix</keyword>
<keyword evidence="3 8" id="KW-0812">Transmembrane</keyword>
<sequence>MSSGDLRRGWWWIWWEEGFLLHGWWEKRGGGKEAIPDHRRRLIHSVGDGFILGGAYGCVVPFIRGFRGSPSGARLAAGAQEVLRNAPRHAGWMAAFSAVLFSVDTAMSLARRREDPLNLIAGGAVALALLRMHRGARAAALSAPVGAAAVAVPLGVVWYMSELLSRLMSRTDTLAYLNPRPGAAWVFPDEPSKQLEEKKKSCAELLLQLCTPSVSK</sequence>
<feature type="transmembrane region" description="Helical" evidence="8">
    <location>
        <begin position="139"/>
        <end position="160"/>
    </location>
</feature>
<organism evidence="9 10">
    <name type="scientific">Panicum virgatum</name>
    <name type="common">Blackwell switchgrass</name>
    <dbReference type="NCBI Taxonomy" id="38727"/>
    <lineage>
        <taxon>Eukaryota</taxon>
        <taxon>Viridiplantae</taxon>
        <taxon>Streptophyta</taxon>
        <taxon>Embryophyta</taxon>
        <taxon>Tracheophyta</taxon>
        <taxon>Spermatophyta</taxon>
        <taxon>Magnoliopsida</taxon>
        <taxon>Liliopsida</taxon>
        <taxon>Poales</taxon>
        <taxon>Poaceae</taxon>
        <taxon>PACMAD clade</taxon>
        <taxon>Panicoideae</taxon>
        <taxon>Panicodae</taxon>
        <taxon>Paniceae</taxon>
        <taxon>Panicinae</taxon>
        <taxon>Panicum</taxon>
        <taxon>Panicum sect. Hiantes</taxon>
    </lineage>
</organism>
<dbReference type="GO" id="GO:0005744">
    <property type="term" value="C:TIM23 mitochondrial import inner membrane translocase complex"/>
    <property type="evidence" value="ECO:0007669"/>
    <property type="project" value="TreeGrafter"/>
</dbReference>
<keyword evidence="6" id="KW-0496">Mitochondrion</keyword>
<dbReference type="EMBL" id="CM029042">
    <property type="protein sequence ID" value="KAG2617314.1"/>
    <property type="molecule type" value="Genomic_DNA"/>
</dbReference>
<accession>A0A8T0U9F9</accession>
<comment type="subcellular location">
    <subcellularLocation>
        <location evidence="1">Mitochondrion inner membrane</location>
        <topology evidence="1">Multi-pass membrane protein</topology>
    </subcellularLocation>
</comment>
<evidence type="ECO:0000256" key="2">
    <source>
        <dbReference type="ARBA" id="ARBA00008444"/>
    </source>
</evidence>
<evidence type="ECO:0000256" key="3">
    <source>
        <dbReference type="ARBA" id="ARBA00022692"/>
    </source>
</evidence>
<comment type="similarity">
    <text evidence="2">Belongs to the Tim17/Tim22/Tim23 family.</text>
</comment>
<evidence type="ECO:0000256" key="7">
    <source>
        <dbReference type="ARBA" id="ARBA00023136"/>
    </source>
</evidence>
<dbReference type="AlphaFoldDB" id="A0A8T0U9F9"/>
<keyword evidence="7 8" id="KW-0472">Membrane</keyword>
<proteinExistence type="inferred from homology"/>
<evidence type="ECO:0000256" key="6">
    <source>
        <dbReference type="ARBA" id="ARBA00023128"/>
    </source>
</evidence>
<dbReference type="Proteomes" id="UP000823388">
    <property type="component" value="Chromosome 3N"/>
</dbReference>
<evidence type="ECO:0000256" key="5">
    <source>
        <dbReference type="ARBA" id="ARBA00022989"/>
    </source>
</evidence>
<evidence type="ECO:0000256" key="1">
    <source>
        <dbReference type="ARBA" id="ARBA00004448"/>
    </source>
</evidence>
<reference evidence="9 10" key="1">
    <citation type="submission" date="2020-05" db="EMBL/GenBank/DDBJ databases">
        <title>WGS assembly of Panicum virgatum.</title>
        <authorList>
            <person name="Lovell J.T."/>
            <person name="Jenkins J."/>
            <person name="Shu S."/>
            <person name="Juenger T.E."/>
            <person name="Schmutz J."/>
        </authorList>
    </citation>
    <scope>NUCLEOTIDE SEQUENCE [LARGE SCALE GENOMIC DNA]</scope>
    <source>
        <strain evidence="10">cv. AP13</strain>
    </source>
</reference>